<dbReference type="InterPro" id="IPR036890">
    <property type="entry name" value="HATPase_C_sf"/>
</dbReference>
<gene>
    <name evidence="13" type="ORF">CLV94_2553</name>
</gene>
<dbReference type="OrthoDB" id="9778366at2"/>
<proteinExistence type="predicted"/>
<reference evidence="13 14" key="1">
    <citation type="submission" date="2018-10" db="EMBL/GenBank/DDBJ databases">
        <title>Genomic Encyclopedia of Archaeal and Bacterial Type Strains, Phase II (KMG-II): from individual species to whole genera.</title>
        <authorList>
            <person name="Goeker M."/>
        </authorList>
    </citation>
    <scope>NUCLEOTIDE SEQUENCE [LARGE SCALE GENOMIC DNA]</scope>
    <source>
        <strain evidence="13 14">DSM 29537</strain>
    </source>
</reference>
<dbReference type="EC" id="2.7.13.3" evidence="2"/>
<evidence type="ECO:0000256" key="8">
    <source>
        <dbReference type="ARBA" id="ARBA00023012"/>
    </source>
</evidence>
<evidence type="ECO:0000256" key="7">
    <source>
        <dbReference type="ARBA" id="ARBA00022840"/>
    </source>
</evidence>
<dbReference type="GO" id="GO:0016020">
    <property type="term" value="C:membrane"/>
    <property type="evidence" value="ECO:0007669"/>
    <property type="project" value="InterPro"/>
</dbReference>
<keyword evidence="8" id="KW-0902">Two-component regulatory system</keyword>
<sequence length="670" mass="77687">MVITFVAYLNKMKRLYLFFLVFAAYLGHAQKISTLNDYEISIDSLKNAIAASTSDSLRCIMNYRLAYIYTKNVDKKEVGLAYLKKGNELVKNNSYLKDVSYYYNSLFLTLEKGNLAKFEKADEVLKKYNSKEIYVVRSKILFNIGLLYQRENEPLKTIEVLLKRAIPVAEKSKDSQELSNLYKLIAVVFYNNEDIDKTKYYLDLSIKTLEQGKNKKSRYNEDLIELYLFNVEVLSVQKKTKEAFEYLGKAENLLQSYPLKSLYIEYYFAKGSLNQEIKNYDLAISDYDKGIKLSERNANSTLVQRFKLMKYEVFMLQNKLESAKNLLLDVFKNSDMNIKDKAYYSYELSKIYRKLNDFEKAYLYNEQYIQLKDSLGVAFEADKIADIEAKYNKLENENKIKKLTIEKQATLLNQKKNTLFHLLLYFALICVLIFTYFIWKNLKNQKKITAQKEINHFQKLNNLKREKEIEIMQTMIDVEEAERKRVARDLHDSIGSKLSALKIIFANTQAKKDTDAIKINAILETSISELRQISYNLVPESLLKLGLDKALGDLCFTLKSDSVSIEFHSYEIDNSMPLTTQTTIFRIVQELLNNALKHARATQILVSCSQNANRFFISIEDNGIGFDSSRIEENLGLGIKNIKSRIELLKGSLDCESNSKGTSYNIELEV</sequence>
<keyword evidence="7" id="KW-0067">ATP-binding</keyword>
<evidence type="ECO:0000256" key="11">
    <source>
        <dbReference type="SAM" id="Phobius"/>
    </source>
</evidence>
<keyword evidence="11" id="KW-0812">Transmembrane</keyword>
<evidence type="ECO:0000313" key="13">
    <source>
        <dbReference type="EMBL" id="RKS21918.1"/>
    </source>
</evidence>
<organism evidence="13 14">
    <name type="scientific">Flavobacterium endophyticum</name>
    <dbReference type="NCBI Taxonomy" id="1540163"/>
    <lineage>
        <taxon>Bacteria</taxon>
        <taxon>Pseudomonadati</taxon>
        <taxon>Bacteroidota</taxon>
        <taxon>Flavobacteriia</taxon>
        <taxon>Flavobacteriales</taxon>
        <taxon>Flavobacteriaceae</taxon>
        <taxon>Flavobacterium</taxon>
    </lineage>
</organism>
<dbReference type="InterPro" id="IPR005467">
    <property type="entry name" value="His_kinase_dom"/>
</dbReference>
<dbReference type="Pfam" id="PF07730">
    <property type="entry name" value="HisKA_3"/>
    <property type="match status" value="1"/>
</dbReference>
<dbReference type="CDD" id="cd16917">
    <property type="entry name" value="HATPase_UhpB-NarQ-NarX-like"/>
    <property type="match status" value="1"/>
</dbReference>
<dbReference type="InterPro" id="IPR003594">
    <property type="entry name" value="HATPase_dom"/>
</dbReference>
<dbReference type="PANTHER" id="PTHR24421">
    <property type="entry name" value="NITRATE/NITRITE SENSOR PROTEIN NARX-RELATED"/>
    <property type="match status" value="1"/>
</dbReference>
<keyword evidence="10" id="KW-0175">Coiled coil</keyword>
<evidence type="ECO:0000256" key="9">
    <source>
        <dbReference type="PROSITE-ProRule" id="PRU00339"/>
    </source>
</evidence>
<dbReference type="AlphaFoldDB" id="A0A495M8W5"/>
<evidence type="ECO:0000256" key="5">
    <source>
        <dbReference type="ARBA" id="ARBA00022741"/>
    </source>
</evidence>
<dbReference type="GO" id="GO:0046983">
    <property type="term" value="F:protein dimerization activity"/>
    <property type="evidence" value="ECO:0007669"/>
    <property type="project" value="InterPro"/>
</dbReference>
<evidence type="ECO:0000313" key="14">
    <source>
        <dbReference type="Proteomes" id="UP000277579"/>
    </source>
</evidence>
<comment type="catalytic activity">
    <reaction evidence="1">
        <text>ATP + protein L-histidine = ADP + protein N-phospho-L-histidine.</text>
        <dbReference type="EC" id="2.7.13.3"/>
    </reaction>
</comment>
<dbReference type="Proteomes" id="UP000277579">
    <property type="component" value="Unassembled WGS sequence"/>
</dbReference>
<accession>A0A495M8W5</accession>
<feature type="coiled-coil region" evidence="10">
    <location>
        <begin position="377"/>
        <end position="404"/>
    </location>
</feature>
<dbReference type="SUPFAM" id="SSF55874">
    <property type="entry name" value="ATPase domain of HSP90 chaperone/DNA topoisomerase II/histidine kinase"/>
    <property type="match status" value="1"/>
</dbReference>
<keyword evidence="9" id="KW-0802">TPR repeat</keyword>
<comment type="caution">
    <text evidence="13">The sequence shown here is derived from an EMBL/GenBank/DDBJ whole genome shotgun (WGS) entry which is preliminary data.</text>
</comment>
<dbReference type="Gene3D" id="1.25.40.10">
    <property type="entry name" value="Tetratricopeptide repeat domain"/>
    <property type="match status" value="2"/>
</dbReference>
<dbReference type="InterPro" id="IPR050482">
    <property type="entry name" value="Sensor_HK_TwoCompSys"/>
</dbReference>
<dbReference type="InterPro" id="IPR011712">
    <property type="entry name" value="Sig_transdc_His_kin_sub3_dim/P"/>
</dbReference>
<feature type="transmembrane region" description="Helical" evidence="11">
    <location>
        <begin position="419"/>
        <end position="439"/>
    </location>
</feature>
<dbReference type="EMBL" id="RBLC01000003">
    <property type="protein sequence ID" value="RKS21918.1"/>
    <property type="molecule type" value="Genomic_DNA"/>
</dbReference>
<keyword evidence="5" id="KW-0547">Nucleotide-binding</keyword>
<dbReference type="InterPro" id="IPR019734">
    <property type="entry name" value="TPR_rpt"/>
</dbReference>
<dbReference type="Gene3D" id="1.20.5.1930">
    <property type="match status" value="1"/>
</dbReference>
<keyword evidence="11" id="KW-0472">Membrane</keyword>
<evidence type="ECO:0000256" key="10">
    <source>
        <dbReference type="SAM" id="Coils"/>
    </source>
</evidence>
<feature type="repeat" description="TPR" evidence="9">
    <location>
        <begin position="264"/>
        <end position="297"/>
    </location>
</feature>
<evidence type="ECO:0000256" key="4">
    <source>
        <dbReference type="ARBA" id="ARBA00022679"/>
    </source>
</evidence>
<dbReference type="RefSeq" id="WP_121376843.1">
    <property type="nucleotide sequence ID" value="NZ_RBLC01000003.1"/>
</dbReference>
<dbReference type="SUPFAM" id="SSF48452">
    <property type="entry name" value="TPR-like"/>
    <property type="match status" value="1"/>
</dbReference>
<name>A0A495M8W5_9FLAO</name>
<dbReference type="GO" id="GO:0005524">
    <property type="term" value="F:ATP binding"/>
    <property type="evidence" value="ECO:0007669"/>
    <property type="project" value="UniProtKB-KW"/>
</dbReference>
<dbReference type="SMART" id="SM00387">
    <property type="entry name" value="HATPase_c"/>
    <property type="match status" value="1"/>
</dbReference>
<dbReference type="Pfam" id="PF02518">
    <property type="entry name" value="HATPase_c"/>
    <property type="match status" value="1"/>
</dbReference>
<keyword evidence="14" id="KW-1185">Reference proteome</keyword>
<dbReference type="PANTHER" id="PTHR24421:SF10">
    <property type="entry name" value="NITRATE_NITRITE SENSOR PROTEIN NARQ"/>
    <property type="match status" value="1"/>
</dbReference>
<dbReference type="PROSITE" id="PS50109">
    <property type="entry name" value="HIS_KIN"/>
    <property type="match status" value="1"/>
</dbReference>
<evidence type="ECO:0000256" key="3">
    <source>
        <dbReference type="ARBA" id="ARBA00022553"/>
    </source>
</evidence>
<dbReference type="GO" id="GO:0000155">
    <property type="term" value="F:phosphorelay sensor kinase activity"/>
    <property type="evidence" value="ECO:0007669"/>
    <property type="project" value="InterPro"/>
</dbReference>
<feature type="domain" description="Histidine kinase" evidence="12">
    <location>
        <begin position="485"/>
        <end position="670"/>
    </location>
</feature>
<evidence type="ECO:0000256" key="1">
    <source>
        <dbReference type="ARBA" id="ARBA00000085"/>
    </source>
</evidence>
<dbReference type="InterPro" id="IPR011990">
    <property type="entry name" value="TPR-like_helical_dom_sf"/>
</dbReference>
<keyword evidence="4" id="KW-0808">Transferase</keyword>
<evidence type="ECO:0000256" key="2">
    <source>
        <dbReference type="ARBA" id="ARBA00012438"/>
    </source>
</evidence>
<evidence type="ECO:0000256" key="6">
    <source>
        <dbReference type="ARBA" id="ARBA00022777"/>
    </source>
</evidence>
<protein>
    <recommendedName>
        <fullName evidence="2">histidine kinase</fullName>
        <ecNumber evidence="2">2.7.13.3</ecNumber>
    </recommendedName>
</protein>
<evidence type="ECO:0000259" key="12">
    <source>
        <dbReference type="PROSITE" id="PS50109"/>
    </source>
</evidence>
<keyword evidence="3" id="KW-0597">Phosphoprotein</keyword>
<keyword evidence="6 13" id="KW-0418">Kinase</keyword>
<keyword evidence="11" id="KW-1133">Transmembrane helix</keyword>
<dbReference type="Gene3D" id="3.30.565.10">
    <property type="entry name" value="Histidine kinase-like ATPase, C-terminal domain"/>
    <property type="match status" value="1"/>
</dbReference>
<dbReference type="PROSITE" id="PS50005">
    <property type="entry name" value="TPR"/>
    <property type="match status" value="1"/>
</dbReference>